<evidence type="ECO:0000313" key="2">
    <source>
        <dbReference type="Proteomes" id="UP000008177"/>
    </source>
</evidence>
<organism evidence="1 2">
    <name type="scientific">Botryotinia fuckeliana (strain T4)</name>
    <name type="common">Noble rot fungus</name>
    <name type="synonym">Botrytis cinerea</name>
    <dbReference type="NCBI Taxonomy" id="999810"/>
    <lineage>
        <taxon>Eukaryota</taxon>
        <taxon>Fungi</taxon>
        <taxon>Dikarya</taxon>
        <taxon>Ascomycota</taxon>
        <taxon>Pezizomycotina</taxon>
        <taxon>Leotiomycetes</taxon>
        <taxon>Helotiales</taxon>
        <taxon>Sclerotiniaceae</taxon>
        <taxon>Botrytis</taxon>
    </lineage>
</organism>
<reference evidence="2" key="1">
    <citation type="journal article" date="2011" name="PLoS Genet.">
        <title>Genomic analysis of the necrotrophic fungal pathogens Sclerotinia sclerotiorum and Botrytis cinerea.</title>
        <authorList>
            <person name="Amselem J."/>
            <person name="Cuomo C.A."/>
            <person name="van Kan J.A."/>
            <person name="Viaud M."/>
            <person name="Benito E.P."/>
            <person name="Couloux A."/>
            <person name="Coutinho P.M."/>
            <person name="de Vries R.P."/>
            <person name="Dyer P.S."/>
            <person name="Fillinger S."/>
            <person name="Fournier E."/>
            <person name="Gout L."/>
            <person name="Hahn M."/>
            <person name="Kohn L."/>
            <person name="Lapalu N."/>
            <person name="Plummer K.M."/>
            <person name="Pradier J.M."/>
            <person name="Quevillon E."/>
            <person name="Sharon A."/>
            <person name="Simon A."/>
            <person name="ten Have A."/>
            <person name="Tudzynski B."/>
            <person name="Tudzynski P."/>
            <person name="Wincker P."/>
            <person name="Andrew M."/>
            <person name="Anthouard V."/>
            <person name="Beever R.E."/>
            <person name="Beffa R."/>
            <person name="Benoit I."/>
            <person name="Bouzid O."/>
            <person name="Brault B."/>
            <person name="Chen Z."/>
            <person name="Choquer M."/>
            <person name="Collemare J."/>
            <person name="Cotton P."/>
            <person name="Danchin E.G."/>
            <person name="Da Silva C."/>
            <person name="Gautier A."/>
            <person name="Giraud C."/>
            <person name="Giraud T."/>
            <person name="Gonzalez C."/>
            <person name="Grossetete S."/>
            <person name="Guldener U."/>
            <person name="Henrissat B."/>
            <person name="Howlett B.J."/>
            <person name="Kodira C."/>
            <person name="Kretschmer M."/>
            <person name="Lappartient A."/>
            <person name="Leroch M."/>
            <person name="Levis C."/>
            <person name="Mauceli E."/>
            <person name="Neuveglise C."/>
            <person name="Oeser B."/>
            <person name="Pearson M."/>
            <person name="Poulain J."/>
            <person name="Poussereau N."/>
            <person name="Quesneville H."/>
            <person name="Rascle C."/>
            <person name="Schumacher J."/>
            <person name="Segurens B."/>
            <person name="Sexton A."/>
            <person name="Silva E."/>
            <person name="Sirven C."/>
            <person name="Soanes D.M."/>
            <person name="Talbot N.J."/>
            <person name="Templeton M."/>
            <person name="Yandava C."/>
            <person name="Yarden O."/>
            <person name="Zeng Q."/>
            <person name="Rollins J.A."/>
            <person name="Lebrun M.H."/>
            <person name="Dickman M."/>
        </authorList>
    </citation>
    <scope>NUCLEOTIDE SEQUENCE [LARGE SCALE GENOMIC DNA]</scope>
    <source>
        <strain evidence="2">T4</strain>
    </source>
</reference>
<evidence type="ECO:0000313" key="1">
    <source>
        <dbReference type="EMBL" id="CCD46279.1"/>
    </source>
</evidence>
<dbReference type="AlphaFoldDB" id="G2Y0W4"/>
<sequence length="45" mass="5038">MSKCLARPAINHSNQLKHSSSPSQLLALLMGRRQPTWYLAFDGDP</sequence>
<dbReference type="InParanoid" id="G2Y0W4"/>
<proteinExistence type="predicted"/>
<dbReference type="EMBL" id="FQ790281">
    <property type="protein sequence ID" value="CCD46279.1"/>
    <property type="molecule type" value="Genomic_DNA"/>
</dbReference>
<protein>
    <submittedName>
        <fullName evidence="1">Uncharacterized protein</fullName>
    </submittedName>
</protein>
<name>G2Y0W4_BOTF4</name>
<accession>G2Y0W4</accession>
<gene>
    <name evidence="1" type="ORF">BofuT4_uP118290.1</name>
</gene>
<dbReference type="HOGENOM" id="CLU_3207525_0_0_1"/>
<dbReference type="Proteomes" id="UP000008177">
    <property type="component" value="Unplaced contigs"/>
</dbReference>